<dbReference type="GO" id="GO:0005886">
    <property type="term" value="C:plasma membrane"/>
    <property type="evidence" value="ECO:0007669"/>
    <property type="project" value="TreeGrafter"/>
</dbReference>
<dbReference type="EMBL" id="CAADFL010000296">
    <property type="protein sequence ID" value="VFK13862.1"/>
    <property type="molecule type" value="Genomic_DNA"/>
</dbReference>
<dbReference type="InterPro" id="IPR007401">
    <property type="entry name" value="DUF454"/>
</dbReference>
<feature type="region of interest" description="Disordered" evidence="1">
    <location>
        <begin position="130"/>
        <end position="155"/>
    </location>
</feature>
<keyword evidence="2" id="KW-0472">Membrane</keyword>
<evidence type="ECO:0000313" key="4">
    <source>
        <dbReference type="EMBL" id="VFJ68075.1"/>
    </source>
</evidence>
<reference evidence="5" key="1">
    <citation type="submission" date="2019-02" db="EMBL/GenBank/DDBJ databases">
        <authorList>
            <person name="Gruber-Vodicka R. H."/>
            <person name="Seah K. B. B."/>
        </authorList>
    </citation>
    <scope>NUCLEOTIDE SEQUENCE</scope>
    <source>
        <strain evidence="4">BECK_BZ163</strain>
        <strain evidence="5">BECK_BZ164</strain>
        <strain evidence="3">BECK_BZ165</strain>
    </source>
</reference>
<dbReference type="Pfam" id="PF04304">
    <property type="entry name" value="DUF454"/>
    <property type="match status" value="1"/>
</dbReference>
<sequence>MTEQKPLNGSIRALLIILGTLCVALGVLGMLLPLLPTTPFLLLAAACYSRSSEKFYHWLVTNRWCGEYIRNYREGMGIPLKQKALAILMLWLVIGSTVWLATSQGWVRWILLGVAVGVTVHLVKIKTYKPKATPGPSRRENDALDEETQKGTADT</sequence>
<proteinExistence type="predicted"/>
<feature type="transmembrane region" description="Helical" evidence="2">
    <location>
        <begin position="84"/>
        <end position="100"/>
    </location>
</feature>
<gene>
    <name evidence="4" type="ORF">BECKFM1743A_GA0114220_104643</name>
    <name evidence="5" type="ORF">BECKFM1743B_GA0114221_102965</name>
    <name evidence="3" type="ORF">BECKFM1743C_GA0114222_102187</name>
</gene>
<keyword evidence="2" id="KW-0812">Transmembrane</keyword>
<keyword evidence="2" id="KW-1133">Transmembrane helix</keyword>
<feature type="transmembrane region" description="Helical" evidence="2">
    <location>
        <begin position="12"/>
        <end position="35"/>
    </location>
</feature>
<dbReference type="EMBL" id="CAADFA010000218">
    <property type="protein sequence ID" value="VFJ58195.1"/>
    <property type="molecule type" value="Genomic_DNA"/>
</dbReference>
<evidence type="ECO:0000256" key="1">
    <source>
        <dbReference type="SAM" id="MobiDB-lite"/>
    </source>
</evidence>
<feature type="transmembrane region" description="Helical" evidence="2">
    <location>
        <begin position="106"/>
        <end position="123"/>
    </location>
</feature>
<evidence type="ECO:0008006" key="6">
    <source>
        <dbReference type="Google" id="ProtNLM"/>
    </source>
</evidence>
<organism evidence="5">
    <name type="scientific">Candidatus Kentrum sp. FM</name>
    <dbReference type="NCBI Taxonomy" id="2126340"/>
    <lineage>
        <taxon>Bacteria</taxon>
        <taxon>Pseudomonadati</taxon>
        <taxon>Pseudomonadota</taxon>
        <taxon>Gammaproteobacteria</taxon>
        <taxon>Candidatus Kentrum</taxon>
    </lineage>
</organism>
<protein>
    <recommendedName>
        <fullName evidence="6">Inner membrane protein</fullName>
    </recommendedName>
</protein>
<dbReference type="PANTHER" id="PTHR35813">
    <property type="entry name" value="INNER MEMBRANE PROTEIN YBAN"/>
    <property type="match status" value="1"/>
</dbReference>
<dbReference type="AlphaFoldDB" id="A0A450W9Y9"/>
<dbReference type="EMBL" id="CAADEZ010000464">
    <property type="protein sequence ID" value="VFJ68075.1"/>
    <property type="molecule type" value="Genomic_DNA"/>
</dbReference>
<evidence type="ECO:0000313" key="5">
    <source>
        <dbReference type="EMBL" id="VFK13862.1"/>
    </source>
</evidence>
<dbReference type="PANTHER" id="PTHR35813:SF1">
    <property type="entry name" value="INNER MEMBRANE PROTEIN YBAN"/>
    <property type="match status" value="1"/>
</dbReference>
<evidence type="ECO:0000313" key="3">
    <source>
        <dbReference type="EMBL" id="VFJ58195.1"/>
    </source>
</evidence>
<name>A0A450W9Y9_9GAMM</name>
<evidence type="ECO:0000256" key="2">
    <source>
        <dbReference type="SAM" id="Phobius"/>
    </source>
</evidence>
<accession>A0A450W9Y9</accession>